<feature type="domain" description="Pseudouridine synthase I TruA alpha/beta" evidence="8">
    <location>
        <begin position="141"/>
        <end position="245"/>
    </location>
</feature>
<dbReference type="EC" id="5.4.99.12" evidence="4"/>
<feature type="active site" description="Nucleophile" evidence="4 5">
    <location>
        <position position="51"/>
    </location>
</feature>
<comment type="subunit">
    <text evidence="4">Homodimer.</text>
</comment>
<dbReference type="PANTHER" id="PTHR11142:SF0">
    <property type="entry name" value="TRNA PSEUDOURIDINE SYNTHASE-LIKE 1"/>
    <property type="match status" value="1"/>
</dbReference>
<evidence type="ECO:0000256" key="5">
    <source>
        <dbReference type="PIRSR" id="PIRSR001430-1"/>
    </source>
</evidence>
<dbReference type="Pfam" id="PF01416">
    <property type="entry name" value="PseudoU_synth_1"/>
    <property type="match status" value="1"/>
</dbReference>
<keyword evidence="3 4" id="KW-0413">Isomerase</keyword>
<dbReference type="Gene3D" id="3.30.70.580">
    <property type="entry name" value="Pseudouridine synthase I, catalytic domain, N-terminal subdomain"/>
    <property type="match status" value="1"/>
</dbReference>
<evidence type="ECO:0000313" key="10">
    <source>
        <dbReference type="Proteomes" id="UP001060919"/>
    </source>
</evidence>
<gene>
    <name evidence="4" type="primary">truA</name>
    <name evidence="9" type="ORF">AsAng_0047070</name>
</gene>
<reference evidence="9" key="1">
    <citation type="submission" date="2022-09" db="EMBL/GenBank/DDBJ databases">
        <title>Aureispira anguillicida sp. nov., isolated from Leptocephalus of Japanese eel Anguilla japonica.</title>
        <authorList>
            <person name="Yuasa K."/>
            <person name="Mekata T."/>
            <person name="Ikunari K."/>
        </authorList>
    </citation>
    <scope>NUCLEOTIDE SEQUENCE</scope>
    <source>
        <strain evidence="9">EL160426</strain>
    </source>
</reference>
<sequence>MRYFIELAYNGTRFSGYQEQPGELTIQSTIEKALGILLRVPTKIVGCGRTDSGVHALQYFAHFETDQVLTDDFTYRLNSLTGNDIVCYRVFLVEDEAHARFDAVSRSYQYVIDLVQNPFRQETAYYCRYGNRLDVEKMQLAAQLLLSYNDFTTFCKSKTDTKTNLCDLRHSEWTFYEKEQQLVYRVTANRFLRGMIRLIVGMCINVGKGNMDLEAVKLALDRTETLKNALSAPAQGLFLMDIKYDYV</sequence>
<evidence type="ECO:0000256" key="6">
    <source>
        <dbReference type="PIRSR" id="PIRSR001430-2"/>
    </source>
</evidence>
<dbReference type="InterPro" id="IPR001406">
    <property type="entry name" value="PsdUridine_synth_TruA"/>
</dbReference>
<dbReference type="KEGG" id="aup:AsAng_0047070"/>
<evidence type="ECO:0000259" key="8">
    <source>
        <dbReference type="Pfam" id="PF01416"/>
    </source>
</evidence>
<evidence type="ECO:0000256" key="3">
    <source>
        <dbReference type="ARBA" id="ARBA00023235"/>
    </source>
</evidence>
<keyword evidence="2 4" id="KW-0819">tRNA processing</keyword>
<dbReference type="HAMAP" id="MF_00171">
    <property type="entry name" value="TruA"/>
    <property type="match status" value="1"/>
</dbReference>
<comment type="caution">
    <text evidence="4">Lacks conserved residue(s) required for the propagation of feature annotation.</text>
</comment>
<feature type="binding site" evidence="4 6">
    <location>
        <position position="108"/>
    </location>
    <ligand>
        <name>substrate</name>
    </ligand>
</feature>
<evidence type="ECO:0000256" key="1">
    <source>
        <dbReference type="ARBA" id="ARBA00009375"/>
    </source>
</evidence>
<dbReference type="EMBL" id="AP026867">
    <property type="protein sequence ID" value="BDS13944.1"/>
    <property type="molecule type" value="Genomic_DNA"/>
</dbReference>
<dbReference type="RefSeq" id="WP_264789188.1">
    <property type="nucleotide sequence ID" value="NZ_AP026867.1"/>
</dbReference>
<dbReference type="CDD" id="cd02570">
    <property type="entry name" value="PseudoU_synth_EcTruA"/>
    <property type="match status" value="1"/>
</dbReference>
<keyword evidence="10" id="KW-1185">Reference proteome</keyword>
<dbReference type="PANTHER" id="PTHR11142">
    <property type="entry name" value="PSEUDOURIDYLATE SYNTHASE"/>
    <property type="match status" value="1"/>
</dbReference>
<evidence type="ECO:0000256" key="7">
    <source>
        <dbReference type="RuleBase" id="RU003792"/>
    </source>
</evidence>
<dbReference type="InterPro" id="IPR020094">
    <property type="entry name" value="TruA/RsuA/RluB/E/F_N"/>
</dbReference>
<dbReference type="Gene3D" id="3.30.70.660">
    <property type="entry name" value="Pseudouridine synthase I, catalytic domain, C-terminal subdomain"/>
    <property type="match status" value="1"/>
</dbReference>
<dbReference type="Proteomes" id="UP001060919">
    <property type="component" value="Chromosome"/>
</dbReference>
<proteinExistence type="inferred from homology"/>
<dbReference type="PIRSF" id="PIRSF001430">
    <property type="entry name" value="tRNA_psdUrid_synth"/>
    <property type="match status" value="1"/>
</dbReference>
<name>A0A916DU90_9BACT</name>
<comment type="similarity">
    <text evidence="1 4 7">Belongs to the tRNA pseudouridine synthase TruA family.</text>
</comment>
<organism evidence="9 10">
    <name type="scientific">Aureispira anguillae</name>
    <dbReference type="NCBI Taxonomy" id="2864201"/>
    <lineage>
        <taxon>Bacteria</taxon>
        <taxon>Pseudomonadati</taxon>
        <taxon>Bacteroidota</taxon>
        <taxon>Saprospiria</taxon>
        <taxon>Saprospirales</taxon>
        <taxon>Saprospiraceae</taxon>
        <taxon>Aureispira</taxon>
    </lineage>
</organism>
<dbReference type="NCBIfam" id="TIGR00071">
    <property type="entry name" value="hisT_truA"/>
    <property type="match status" value="1"/>
</dbReference>
<evidence type="ECO:0000256" key="2">
    <source>
        <dbReference type="ARBA" id="ARBA00022694"/>
    </source>
</evidence>
<comment type="function">
    <text evidence="4">Formation of pseudouridine at positions 38, 39 and 40 in the anticodon stem and loop of transfer RNAs.</text>
</comment>
<dbReference type="GO" id="GO:0160147">
    <property type="term" value="F:tRNA pseudouridine(38-40) synthase activity"/>
    <property type="evidence" value="ECO:0007669"/>
    <property type="project" value="UniProtKB-EC"/>
</dbReference>
<evidence type="ECO:0000256" key="4">
    <source>
        <dbReference type="HAMAP-Rule" id="MF_00171"/>
    </source>
</evidence>
<comment type="catalytic activity">
    <reaction evidence="4 7">
        <text>uridine(38/39/40) in tRNA = pseudouridine(38/39/40) in tRNA</text>
        <dbReference type="Rhea" id="RHEA:22376"/>
        <dbReference type="Rhea" id="RHEA-COMP:10085"/>
        <dbReference type="Rhea" id="RHEA-COMP:10087"/>
        <dbReference type="ChEBI" id="CHEBI:65314"/>
        <dbReference type="ChEBI" id="CHEBI:65315"/>
        <dbReference type="EC" id="5.4.99.12"/>
    </reaction>
</comment>
<dbReference type="InterPro" id="IPR020095">
    <property type="entry name" value="PsdUridine_synth_TruA_C"/>
</dbReference>
<dbReference type="InterPro" id="IPR020103">
    <property type="entry name" value="PsdUridine_synth_cat_dom_sf"/>
</dbReference>
<dbReference type="GO" id="GO:0031119">
    <property type="term" value="P:tRNA pseudouridine synthesis"/>
    <property type="evidence" value="ECO:0007669"/>
    <property type="project" value="UniProtKB-UniRule"/>
</dbReference>
<dbReference type="SUPFAM" id="SSF55120">
    <property type="entry name" value="Pseudouridine synthase"/>
    <property type="match status" value="1"/>
</dbReference>
<dbReference type="AlphaFoldDB" id="A0A916DU90"/>
<protein>
    <recommendedName>
        <fullName evidence="4">tRNA pseudouridine synthase A</fullName>
        <ecNumber evidence="4">5.4.99.12</ecNumber>
    </recommendedName>
    <alternativeName>
        <fullName evidence="4">tRNA pseudouridine(38-40) synthase</fullName>
    </alternativeName>
    <alternativeName>
        <fullName evidence="4">tRNA pseudouridylate synthase I</fullName>
    </alternativeName>
    <alternativeName>
        <fullName evidence="4">tRNA-uridine isomerase I</fullName>
    </alternativeName>
</protein>
<dbReference type="GO" id="GO:0003723">
    <property type="term" value="F:RNA binding"/>
    <property type="evidence" value="ECO:0007669"/>
    <property type="project" value="InterPro"/>
</dbReference>
<dbReference type="InterPro" id="IPR020097">
    <property type="entry name" value="PsdUridine_synth_TruA_a/b_dom"/>
</dbReference>
<accession>A0A916DU90</accession>
<evidence type="ECO:0000313" key="9">
    <source>
        <dbReference type="EMBL" id="BDS13944.1"/>
    </source>
</evidence>